<gene>
    <name evidence="9" type="ORF">K4H28_04880</name>
</gene>
<evidence type="ECO:0000313" key="9">
    <source>
        <dbReference type="EMBL" id="QZA78745.1"/>
    </source>
</evidence>
<feature type="transmembrane region" description="Helical" evidence="8">
    <location>
        <begin position="258"/>
        <end position="283"/>
    </location>
</feature>
<keyword evidence="10" id="KW-1185">Reference proteome</keyword>
<keyword evidence="7 8" id="KW-0472">Membrane</keyword>
<keyword evidence="3" id="KW-0813">Transport</keyword>
<dbReference type="InterPro" id="IPR000522">
    <property type="entry name" value="ABC_transptr_permease_BtuC"/>
</dbReference>
<dbReference type="EMBL" id="CP081150">
    <property type="protein sequence ID" value="QZA78745.1"/>
    <property type="molecule type" value="Genomic_DNA"/>
</dbReference>
<feature type="transmembrane region" description="Helical" evidence="8">
    <location>
        <begin position="85"/>
        <end position="103"/>
    </location>
</feature>
<name>A0ABX8Z8J7_9NEIS</name>
<organism evidence="9 10">
    <name type="scientific">Deefgea tanakiae</name>
    <dbReference type="NCBI Taxonomy" id="2865840"/>
    <lineage>
        <taxon>Bacteria</taxon>
        <taxon>Pseudomonadati</taxon>
        <taxon>Pseudomonadota</taxon>
        <taxon>Betaproteobacteria</taxon>
        <taxon>Neisseriales</taxon>
        <taxon>Chitinibacteraceae</taxon>
        <taxon>Deefgea</taxon>
    </lineage>
</organism>
<evidence type="ECO:0000313" key="10">
    <source>
        <dbReference type="Proteomes" id="UP000825679"/>
    </source>
</evidence>
<dbReference type="InterPro" id="IPR037294">
    <property type="entry name" value="ABC_BtuC-like"/>
</dbReference>
<evidence type="ECO:0000256" key="6">
    <source>
        <dbReference type="ARBA" id="ARBA00022989"/>
    </source>
</evidence>
<evidence type="ECO:0000256" key="2">
    <source>
        <dbReference type="ARBA" id="ARBA00007935"/>
    </source>
</evidence>
<evidence type="ECO:0000256" key="4">
    <source>
        <dbReference type="ARBA" id="ARBA00022475"/>
    </source>
</evidence>
<accession>A0ABX8Z8J7</accession>
<comment type="similarity">
    <text evidence="2">Belongs to the binding-protein-dependent transport system permease family. FecCD subfamily.</text>
</comment>
<evidence type="ECO:0000256" key="7">
    <source>
        <dbReference type="ARBA" id="ARBA00023136"/>
    </source>
</evidence>
<evidence type="ECO:0000256" key="8">
    <source>
        <dbReference type="SAM" id="Phobius"/>
    </source>
</evidence>
<evidence type="ECO:0000256" key="3">
    <source>
        <dbReference type="ARBA" id="ARBA00022448"/>
    </source>
</evidence>
<keyword evidence="5 8" id="KW-0812">Transmembrane</keyword>
<comment type="subcellular location">
    <subcellularLocation>
        <location evidence="1">Cell membrane</location>
        <topology evidence="1">Multi-pass membrane protein</topology>
    </subcellularLocation>
</comment>
<keyword evidence="6 8" id="KW-1133">Transmembrane helix</keyword>
<reference evidence="9 10" key="1">
    <citation type="submission" date="2021-08" db="EMBL/GenBank/DDBJ databases">
        <title>complete genome sequencing of Deefgea sp. D25.</title>
        <authorList>
            <person name="Bae J.-W."/>
            <person name="Gim D.-H."/>
        </authorList>
    </citation>
    <scope>NUCLEOTIDE SEQUENCE [LARGE SCALE GENOMIC DNA]</scope>
    <source>
        <strain evidence="9 10">D25</strain>
    </source>
</reference>
<keyword evidence="4" id="KW-1003">Cell membrane</keyword>
<feature type="transmembrane region" description="Helical" evidence="8">
    <location>
        <begin position="141"/>
        <end position="160"/>
    </location>
</feature>
<dbReference type="RefSeq" id="WP_221007267.1">
    <property type="nucleotide sequence ID" value="NZ_CP081150.1"/>
</dbReference>
<dbReference type="Proteomes" id="UP000825679">
    <property type="component" value="Chromosome"/>
</dbReference>
<feature type="transmembrane region" description="Helical" evidence="8">
    <location>
        <begin position="30"/>
        <end position="51"/>
    </location>
</feature>
<dbReference type="SUPFAM" id="SSF81345">
    <property type="entry name" value="ABC transporter involved in vitamin B12 uptake, BtuC"/>
    <property type="match status" value="1"/>
</dbReference>
<feature type="transmembrane region" description="Helical" evidence="8">
    <location>
        <begin position="327"/>
        <end position="346"/>
    </location>
</feature>
<feature type="transmembrane region" description="Helical" evidence="8">
    <location>
        <begin position="115"/>
        <end position="135"/>
    </location>
</feature>
<feature type="transmembrane region" description="Helical" evidence="8">
    <location>
        <begin position="167"/>
        <end position="191"/>
    </location>
</feature>
<sequence>MSTDFTSQADFSKPKIFQYKSVSILFSMESLLGTLNILLILLGAIVVSLMLGSTMLSPEAVIQALLGEGSRASQILVVEIRLPRIIAGLVAGAALGLSGCLIQTMARNPLASPDLLGISQGATLAVVLGLLLGSSGLLGDWTLAVFGAALAALLVMLAAGRTGHQGYRVLIVGLGIATLLRAAAELLLSTINLQHASELYAWSIGSLIGRGYTASLPTALGLLFLLPCAVLLSRQLAVLRFEPDLASSLGLNVKRVQLWTLLLSIALAALGVSIGGPIAFISLTAPILARHFSAANQVPLTRSALIGALIVVCADTFGRSAGGSTEVPVGVITCLMGGPFLLWILLRRERD</sequence>
<evidence type="ECO:0000256" key="5">
    <source>
        <dbReference type="ARBA" id="ARBA00022692"/>
    </source>
</evidence>
<dbReference type="PANTHER" id="PTHR30472:SF25">
    <property type="entry name" value="ABC TRANSPORTER PERMEASE PROTEIN MJ0876-RELATED"/>
    <property type="match status" value="1"/>
</dbReference>
<proteinExistence type="inferred from homology"/>
<protein>
    <submittedName>
        <fullName evidence="9">Iron ABC transporter permease</fullName>
    </submittedName>
</protein>
<dbReference type="PANTHER" id="PTHR30472">
    <property type="entry name" value="FERRIC ENTEROBACTIN TRANSPORT SYSTEM PERMEASE PROTEIN"/>
    <property type="match status" value="1"/>
</dbReference>
<feature type="transmembrane region" description="Helical" evidence="8">
    <location>
        <begin position="211"/>
        <end position="232"/>
    </location>
</feature>
<dbReference type="Gene3D" id="1.10.3470.10">
    <property type="entry name" value="ABC transporter involved in vitamin B12 uptake, BtuC"/>
    <property type="match status" value="1"/>
</dbReference>
<evidence type="ECO:0000256" key="1">
    <source>
        <dbReference type="ARBA" id="ARBA00004651"/>
    </source>
</evidence>
<dbReference type="Pfam" id="PF01032">
    <property type="entry name" value="FecCD"/>
    <property type="match status" value="1"/>
</dbReference>